<evidence type="ECO:0000256" key="1">
    <source>
        <dbReference type="ARBA" id="ARBA00022723"/>
    </source>
</evidence>
<reference evidence="4 5" key="1">
    <citation type="journal article" date="2021" name="Commun. Biol.">
        <title>The genome of Shorea leprosula (Dipterocarpaceae) highlights the ecological relevance of drought in aseasonal tropical rainforests.</title>
        <authorList>
            <person name="Ng K.K.S."/>
            <person name="Kobayashi M.J."/>
            <person name="Fawcett J.A."/>
            <person name="Hatakeyama M."/>
            <person name="Paape T."/>
            <person name="Ng C.H."/>
            <person name="Ang C.C."/>
            <person name="Tnah L.H."/>
            <person name="Lee C.T."/>
            <person name="Nishiyama T."/>
            <person name="Sese J."/>
            <person name="O'Brien M.J."/>
            <person name="Copetti D."/>
            <person name="Mohd Noor M.I."/>
            <person name="Ong R.C."/>
            <person name="Putra M."/>
            <person name="Sireger I.Z."/>
            <person name="Indrioko S."/>
            <person name="Kosugi Y."/>
            <person name="Izuno A."/>
            <person name="Isagi Y."/>
            <person name="Lee S.L."/>
            <person name="Shimizu K.K."/>
        </authorList>
    </citation>
    <scope>NUCLEOTIDE SEQUENCE [LARGE SCALE GENOMIC DNA]</scope>
    <source>
        <strain evidence="4">214</strain>
    </source>
</reference>
<comment type="caution">
    <text evidence="4">The sequence shown here is derived from an EMBL/GenBank/DDBJ whole genome shotgun (WGS) entry which is preliminary data.</text>
</comment>
<feature type="binding site" evidence="3">
    <location>
        <position position="140"/>
    </location>
    <ligand>
        <name>Zn(2+)</name>
        <dbReference type="ChEBI" id="CHEBI:29105"/>
    </ligand>
</feature>
<dbReference type="Proteomes" id="UP001054252">
    <property type="component" value="Unassembled WGS sequence"/>
</dbReference>
<evidence type="ECO:0000256" key="2">
    <source>
        <dbReference type="ARBA" id="ARBA00022833"/>
    </source>
</evidence>
<dbReference type="InterPro" id="IPR011009">
    <property type="entry name" value="Kinase-like_dom_sf"/>
</dbReference>
<dbReference type="PANTHER" id="PTHR10122">
    <property type="entry name" value="CYTOCHROME C OXIDASE SUBUNIT 5B, MITOCHONDRIAL"/>
    <property type="match status" value="1"/>
</dbReference>
<dbReference type="GO" id="GO:0006123">
    <property type="term" value="P:mitochondrial electron transport, cytochrome c to oxygen"/>
    <property type="evidence" value="ECO:0007669"/>
    <property type="project" value="InterPro"/>
</dbReference>
<evidence type="ECO:0000313" key="4">
    <source>
        <dbReference type="EMBL" id="GKU96331.1"/>
    </source>
</evidence>
<keyword evidence="1 3" id="KW-0479">Metal-binding</keyword>
<proteinExistence type="predicted"/>
<dbReference type="SUPFAM" id="SSF57802">
    <property type="entry name" value="Rubredoxin-like"/>
    <property type="match status" value="1"/>
</dbReference>
<dbReference type="InterPro" id="IPR036972">
    <property type="entry name" value="Cyt_c_oxidase_su5b_sf"/>
</dbReference>
<gene>
    <name evidence="4" type="ORF">SLEP1_g9580</name>
</gene>
<name>A0AAV5IDT2_9ROSI</name>
<dbReference type="InterPro" id="IPR002124">
    <property type="entry name" value="Cyt_c_oxidase_su5b"/>
</dbReference>
<dbReference type="Gene3D" id="2.60.11.10">
    <property type="entry name" value="Cytochrome c oxidase, subunit Vb"/>
    <property type="match status" value="1"/>
</dbReference>
<evidence type="ECO:0000256" key="3">
    <source>
        <dbReference type="PIRSR" id="PIRSR602124-2"/>
    </source>
</evidence>
<sequence>MSEAILVCLLQPSEHHPRSPVLSNILLSDNLDPRIADVKIENIGRRKGRDNEGNNQSGTEFDVYCFGVILIELLTGTQGMKESVKREEVGEGRGHECEDFEAELQGQKTLEDFNNLVGPFGTKEAPAIIKSFYDKRIVGCPGTRGFCSVCSNSCG</sequence>
<dbReference type="GO" id="GO:0046872">
    <property type="term" value="F:metal ion binding"/>
    <property type="evidence" value="ECO:0007669"/>
    <property type="project" value="UniProtKB-KW"/>
</dbReference>
<evidence type="ECO:0000313" key="5">
    <source>
        <dbReference type="Proteomes" id="UP001054252"/>
    </source>
</evidence>
<dbReference type="GO" id="GO:0045277">
    <property type="term" value="C:respiratory chain complex IV"/>
    <property type="evidence" value="ECO:0007669"/>
    <property type="project" value="InterPro"/>
</dbReference>
<dbReference type="GO" id="GO:0005740">
    <property type="term" value="C:mitochondrial envelope"/>
    <property type="evidence" value="ECO:0007669"/>
    <property type="project" value="InterPro"/>
</dbReference>
<protein>
    <submittedName>
        <fullName evidence="4">Uncharacterized protein</fullName>
    </submittedName>
</protein>
<organism evidence="4 5">
    <name type="scientific">Rubroshorea leprosula</name>
    <dbReference type="NCBI Taxonomy" id="152421"/>
    <lineage>
        <taxon>Eukaryota</taxon>
        <taxon>Viridiplantae</taxon>
        <taxon>Streptophyta</taxon>
        <taxon>Embryophyta</taxon>
        <taxon>Tracheophyta</taxon>
        <taxon>Spermatophyta</taxon>
        <taxon>Magnoliopsida</taxon>
        <taxon>eudicotyledons</taxon>
        <taxon>Gunneridae</taxon>
        <taxon>Pentapetalae</taxon>
        <taxon>rosids</taxon>
        <taxon>malvids</taxon>
        <taxon>Malvales</taxon>
        <taxon>Dipterocarpaceae</taxon>
        <taxon>Rubroshorea</taxon>
    </lineage>
</organism>
<keyword evidence="2 3" id="KW-0862">Zinc</keyword>
<dbReference type="SUPFAM" id="SSF56112">
    <property type="entry name" value="Protein kinase-like (PK-like)"/>
    <property type="match status" value="1"/>
</dbReference>
<dbReference type="EMBL" id="BPVZ01000010">
    <property type="protein sequence ID" value="GKU96331.1"/>
    <property type="molecule type" value="Genomic_DNA"/>
</dbReference>
<accession>A0AAV5IDT2</accession>
<dbReference type="PANTHER" id="PTHR10122:SF0">
    <property type="entry name" value="CYTOCHROME C OXIDASE SUBUNIT 5B, ISOFORM A-RELATED"/>
    <property type="match status" value="1"/>
</dbReference>
<dbReference type="AlphaFoldDB" id="A0AAV5IDT2"/>
<keyword evidence="5" id="KW-1185">Reference proteome</keyword>